<feature type="chain" id="PRO_5015856874" description="DUF2155 domain-containing protein" evidence="1">
    <location>
        <begin position="21"/>
        <end position="129"/>
    </location>
</feature>
<sequence length="129" mass="13816">MRAGVFTICACIGLATAALAQESEPPTPSDRIGSGNGAVLRGLDRVAGTSTDITLETGSSARIGHLVVMLEECRYPVENPAGEAFAWIDVFDSRADEIIFSGWMIASSPALNALDHRRYDVWVLRCTTS</sequence>
<dbReference type="STRING" id="121821.GCA_001870675_01844"/>
<dbReference type="RefSeq" id="WP_071468567.1">
    <property type="nucleotide sequence ID" value="NZ_MEHT01000007.1"/>
</dbReference>
<dbReference type="InterPro" id="IPR019225">
    <property type="entry name" value="DUF2155"/>
</dbReference>
<comment type="caution">
    <text evidence="2">The sequence shown here is derived from an EMBL/GenBank/DDBJ whole genome shotgun (WGS) entry which is preliminary data.</text>
</comment>
<proteinExistence type="predicted"/>
<protein>
    <recommendedName>
        <fullName evidence="4">DUF2155 domain-containing protein</fullName>
    </recommendedName>
</protein>
<dbReference type="AlphaFoldDB" id="A0A2W7QQX0"/>
<gene>
    <name evidence="2" type="ORF">LY56_01240</name>
</gene>
<accession>A0A2W7QQX0</accession>
<evidence type="ECO:0000256" key="1">
    <source>
        <dbReference type="SAM" id="SignalP"/>
    </source>
</evidence>
<evidence type="ECO:0000313" key="3">
    <source>
        <dbReference type="Proteomes" id="UP000249364"/>
    </source>
</evidence>
<keyword evidence="3" id="KW-1185">Reference proteome</keyword>
<dbReference type="Proteomes" id="UP000249364">
    <property type="component" value="Unassembled WGS sequence"/>
</dbReference>
<dbReference type="OrthoDB" id="9810376at2"/>
<evidence type="ECO:0008006" key="4">
    <source>
        <dbReference type="Google" id="ProtNLM"/>
    </source>
</evidence>
<evidence type="ECO:0000313" key="2">
    <source>
        <dbReference type="EMBL" id="PZX46267.1"/>
    </source>
</evidence>
<organism evidence="2 3">
    <name type="scientific">Roseinatronobacter thiooxidans</name>
    <dbReference type="NCBI Taxonomy" id="121821"/>
    <lineage>
        <taxon>Bacteria</taxon>
        <taxon>Pseudomonadati</taxon>
        <taxon>Pseudomonadota</taxon>
        <taxon>Alphaproteobacteria</taxon>
        <taxon>Rhodobacterales</taxon>
        <taxon>Paracoccaceae</taxon>
        <taxon>Roseinatronobacter</taxon>
    </lineage>
</organism>
<reference evidence="2 3" key="1">
    <citation type="submission" date="2018-06" db="EMBL/GenBank/DDBJ databases">
        <title>Genomic Encyclopedia of Archaeal and Bacterial Type Strains, Phase II (KMG-II): from individual species to whole genera.</title>
        <authorList>
            <person name="Goeker M."/>
        </authorList>
    </citation>
    <scope>NUCLEOTIDE SEQUENCE [LARGE SCALE GENOMIC DNA]</scope>
    <source>
        <strain evidence="2 3">DSM 13087</strain>
    </source>
</reference>
<keyword evidence="1" id="KW-0732">Signal</keyword>
<dbReference type="Pfam" id="PF09923">
    <property type="entry name" value="DUF2155"/>
    <property type="match status" value="1"/>
</dbReference>
<dbReference type="EMBL" id="QKZQ01000004">
    <property type="protein sequence ID" value="PZX46267.1"/>
    <property type="molecule type" value="Genomic_DNA"/>
</dbReference>
<feature type="signal peptide" evidence="1">
    <location>
        <begin position="1"/>
        <end position="20"/>
    </location>
</feature>
<name>A0A2W7QQX0_9RHOB</name>